<organism evidence="3 4">
    <name type="scientific">Zopfia rhizophila CBS 207.26</name>
    <dbReference type="NCBI Taxonomy" id="1314779"/>
    <lineage>
        <taxon>Eukaryota</taxon>
        <taxon>Fungi</taxon>
        <taxon>Dikarya</taxon>
        <taxon>Ascomycota</taxon>
        <taxon>Pezizomycotina</taxon>
        <taxon>Dothideomycetes</taxon>
        <taxon>Dothideomycetes incertae sedis</taxon>
        <taxon>Zopfiaceae</taxon>
        <taxon>Zopfia</taxon>
    </lineage>
</organism>
<dbReference type="Gene3D" id="2.40.70.10">
    <property type="entry name" value="Acid Proteases"/>
    <property type="match status" value="2"/>
</dbReference>
<keyword evidence="4" id="KW-1185">Reference proteome</keyword>
<feature type="region of interest" description="Disordered" evidence="2">
    <location>
        <begin position="477"/>
        <end position="549"/>
    </location>
</feature>
<feature type="coiled-coil region" evidence="1">
    <location>
        <begin position="19"/>
        <end position="53"/>
    </location>
</feature>
<reference evidence="3" key="1">
    <citation type="journal article" date="2020" name="Stud. Mycol.">
        <title>101 Dothideomycetes genomes: a test case for predicting lifestyles and emergence of pathogens.</title>
        <authorList>
            <person name="Haridas S."/>
            <person name="Albert R."/>
            <person name="Binder M."/>
            <person name="Bloem J."/>
            <person name="Labutti K."/>
            <person name="Salamov A."/>
            <person name="Andreopoulos B."/>
            <person name="Baker S."/>
            <person name="Barry K."/>
            <person name="Bills G."/>
            <person name="Bluhm B."/>
            <person name="Cannon C."/>
            <person name="Castanera R."/>
            <person name="Culley D."/>
            <person name="Daum C."/>
            <person name="Ezra D."/>
            <person name="Gonzalez J."/>
            <person name="Henrissat B."/>
            <person name="Kuo A."/>
            <person name="Liang C."/>
            <person name="Lipzen A."/>
            <person name="Lutzoni F."/>
            <person name="Magnuson J."/>
            <person name="Mondo S."/>
            <person name="Nolan M."/>
            <person name="Ohm R."/>
            <person name="Pangilinan J."/>
            <person name="Park H.-J."/>
            <person name="Ramirez L."/>
            <person name="Alfaro M."/>
            <person name="Sun H."/>
            <person name="Tritt A."/>
            <person name="Yoshinaga Y."/>
            <person name="Zwiers L.-H."/>
            <person name="Turgeon B."/>
            <person name="Goodwin S."/>
            <person name="Spatafora J."/>
            <person name="Crous P."/>
            <person name="Grigoriev I."/>
        </authorList>
    </citation>
    <scope>NUCLEOTIDE SEQUENCE</scope>
    <source>
        <strain evidence="3">CBS 207.26</strain>
    </source>
</reference>
<accession>A0A6A6E3T1</accession>
<dbReference type="EMBL" id="ML994636">
    <property type="protein sequence ID" value="KAF2184810.1"/>
    <property type="molecule type" value="Genomic_DNA"/>
</dbReference>
<dbReference type="Proteomes" id="UP000800200">
    <property type="component" value="Unassembled WGS sequence"/>
</dbReference>
<evidence type="ECO:0008006" key="5">
    <source>
        <dbReference type="Google" id="ProtNLM"/>
    </source>
</evidence>
<protein>
    <recommendedName>
        <fullName evidence="5">Peptidase A2 domain-containing protein</fullName>
    </recommendedName>
</protein>
<dbReference type="CDD" id="cd00303">
    <property type="entry name" value="retropepsin_like"/>
    <property type="match status" value="2"/>
</dbReference>
<evidence type="ECO:0000313" key="4">
    <source>
        <dbReference type="Proteomes" id="UP000800200"/>
    </source>
</evidence>
<feature type="compositionally biased region" description="Basic residues" evidence="2">
    <location>
        <begin position="532"/>
        <end position="543"/>
    </location>
</feature>
<dbReference type="InterPro" id="IPR021109">
    <property type="entry name" value="Peptidase_aspartic_dom_sf"/>
</dbReference>
<evidence type="ECO:0000256" key="1">
    <source>
        <dbReference type="SAM" id="Coils"/>
    </source>
</evidence>
<evidence type="ECO:0000313" key="3">
    <source>
        <dbReference type="EMBL" id="KAF2184810.1"/>
    </source>
</evidence>
<name>A0A6A6E3T1_9PEZI</name>
<dbReference type="OrthoDB" id="6079484at2759"/>
<dbReference type="AlphaFoldDB" id="A0A6A6E3T1"/>
<evidence type="ECO:0000256" key="2">
    <source>
        <dbReference type="SAM" id="MobiDB-lite"/>
    </source>
</evidence>
<keyword evidence="1" id="KW-0175">Coiled coil</keyword>
<proteinExistence type="predicted"/>
<sequence>MSRLRSFIAESTTEAQNALRDSYNNVTELRDRLGSVEEEYERAAEDLDMLEWEYLNKESVYFDTSAGASTRATAANYYDMTPWDWSSDLRIISPVLQGSSSLSPDDSLHSFQYPRSPASSLPYTLNPDLLPQPPSLRSDELHSHIEDLHIDSQSPSSNGATKVFEIPSLLGNRLINALGDYGAKKNFMKEEFAIRLGLKINCHTLCNIAVGSGKKVPTSGTAKCRFRFKNEDEVHNLKFHLLPNCIHDVILGKRFLRATETFSKATNFARRVKERFMKGISRFDFLYLGDSAPRFQVLINGKPQDALADSGSKVLIMDEAYARLMGFTIVRKKKWRRRLRFADNTTANTCGKVYRVRLQFGQISEESSSPYTLNFYIMKKAPASVILCDTFLFENEAFSRYNQHLVDDDDDEVDDDEDDGHFFAIDIDPTITTNRADPNYVELVRRGQEDDHIENLPVGEQDAARFLEDERRALWEQEFEKQQSSPAQAPEQQQLISPSPISLSTSTSSQAQSSTPQNTSPNSHQQQSSSSPRRKRSKWRTKWKFPSFP</sequence>
<gene>
    <name evidence="3" type="ORF">K469DRAFT_688417</name>
</gene>
<feature type="compositionally biased region" description="Low complexity" evidence="2">
    <location>
        <begin position="482"/>
        <end position="531"/>
    </location>
</feature>